<evidence type="ECO:0000313" key="2">
    <source>
        <dbReference type="Proteomes" id="UP000304953"/>
    </source>
</evidence>
<dbReference type="Proteomes" id="UP000304953">
    <property type="component" value="Unassembled WGS sequence"/>
</dbReference>
<gene>
    <name evidence="1" type="ORF">E5329_21855</name>
</gene>
<accession>A0AC61RRB5</accession>
<name>A0AC61RRB5_9FIRM</name>
<comment type="caution">
    <text evidence="1">The sequence shown here is derived from an EMBL/GenBank/DDBJ whole genome shotgun (WGS) entry which is preliminary data.</text>
</comment>
<protein>
    <submittedName>
        <fullName evidence="1">Uncharacterized protein</fullName>
    </submittedName>
</protein>
<dbReference type="EMBL" id="SRYA01000062">
    <property type="protein sequence ID" value="TGY91312.1"/>
    <property type="molecule type" value="Genomic_DNA"/>
</dbReference>
<sequence length="140" mass="16415">MSKNKPTHRDVIDAELKKTKSELVIAKHRKAKLRNQIKGMMEKERRRRSIVLTCIIICILVVFWLLSYTRTETWQTYLRALEISIEDIRNIISDKVPLVEIIEKQTITIQTQIEGLNKAKTMCERMLESGNVSFDELQVE</sequence>
<keyword evidence="2" id="KW-1185">Reference proteome</keyword>
<reference evidence="1" key="1">
    <citation type="submission" date="2019-04" db="EMBL/GenBank/DDBJ databases">
        <title>Microbes associate with the intestines of laboratory mice.</title>
        <authorList>
            <person name="Navarre W."/>
            <person name="Wong E."/>
            <person name="Huang K."/>
            <person name="Tropini C."/>
            <person name="Ng K."/>
            <person name="Yu B."/>
        </authorList>
    </citation>
    <scope>NUCLEOTIDE SEQUENCE</scope>
    <source>
        <strain evidence="1">NM01_1-7b</strain>
    </source>
</reference>
<organism evidence="1 2">
    <name type="scientific">Petralouisia muris</name>
    <dbReference type="NCBI Taxonomy" id="3032872"/>
    <lineage>
        <taxon>Bacteria</taxon>
        <taxon>Bacillati</taxon>
        <taxon>Bacillota</taxon>
        <taxon>Clostridia</taxon>
        <taxon>Lachnospirales</taxon>
        <taxon>Lachnospiraceae</taxon>
        <taxon>Petralouisia</taxon>
    </lineage>
</organism>
<evidence type="ECO:0000313" key="1">
    <source>
        <dbReference type="EMBL" id="TGY91312.1"/>
    </source>
</evidence>
<proteinExistence type="predicted"/>